<evidence type="ECO:0000256" key="1">
    <source>
        <dbReference type="SAM" id="MobiDB-lite"/>
    </source>
</evidence>
<gene>
    <name evidence="2" type="ORF">K491DRAFT_718782</name>
</gene>
<feature type="region of interest" description="Disordered" evidence="1">
    <location>
        <begin position="39"/>
        <end position="90"/>
    </location>
</feature>
<sequence>MSHFILRRAAVKVTNRPRLNCTHSFRPYYQPTAGLKLRHAYSSGSPSNSNPGVPANHFIKTGEKEPDPAKIDLRSDEYSQSGGDDVVAEQAIASFERSSDTSPQLAKTSAGKGNVVNPLEISPATPELSRSFEETIVMKNVEREPNAAMSGQGITKKSLKVEKKGIVLDKLGAATLGSP</sequence>
<protein>
    <submittedName>
        <fullName evidence="2">Uncharacterized protein</fullName>
    </submittedName>
</protein>
<feature type="compositionally biased region" description="Basic and acidic residues" evidence="1">
    <location>
        <begin position="60"/>
        <end position="77"/>
    </location>
</feature>
<evidence type="ECO:0000313" key="2">
    <source>
        <dbReference type="EMBL" id="KAF2652644.1"/>
    </source>
</evidence>
<evidence type="ECO:0000313" key="3">
    <source>
        <dbReference type="Proteomes" id="UP000799324"/>
    </source>
</evidence>
<proteinExistence type="predicted"/>
<feature type="compositionally biased region" description="Low complexity" evidence="1">
    <location>
        <begin position="42"/>
        <end position="52"/>
    </location>
</feature>
<dbReference type="Proteomes" id="UP000799324">
    <property type="component" value="Unassembled WGS sequence"/>
</dbReference>
<dbReference type="AlphaFoldDB" id="A0A6A6T288"/>
<accession>A0A6A6T288</accession>
<dbReference type="OrthoDB" id="4220319at2759"/>
<dbReference type="EMBL" id="MU004397">
    <property type="protein sequence ID" value="KAF2652644.1"/>
    <property type="molecule type" value="Genomic_DNA"/>
</dbReference>
<keyword evidence="3" id="KW-1185">Reference proteome</keyword>
<name>A0A6A6T288_9PLEO</name>
<organism evidence="2 3">
    <name type="scientific">Lophiostoma macrostomum CBS 122681</name>
    <dbReference type="NCBI Taxonomy" id="1314788"/>
    <lineage>
        <taxon>Eukaryota</taxon>
        <taxon>Fungi</taxon>
        <taxon>Dikarya</taxon>
        <taxon>Ascomycota</taxon>
        <taxon>Pezizomycotina</taxon>
        <taxon>Dothideomycetes</taxon>
        <taxon>Pleosporomycetidae</taxon>
        <taxon>Pleosporales</taxon>
        <taxon>Lophiostomataceae</taxon>
        <taxon>Lophiostoma</taxon>
    </lineage>
</organism>
<reference evidence="2" key="1">
    <citation type="journal article" date="2020" name="Stud. Mycol.">
        <title>101 Dothideomycetes genomes: a test case for predicting lifestyles and emergence of pathogens.</title>
        <authorList>
            <person name="Haridas S."/>
            <person name="Albert R."/>
            <person name="Binder M."/>
            <person name="Bloem J."/>
            <person name="Labutti K."/>
            <person name="Salamov A."/>
            <person name="Andreopoulos B."/>
            <person name="Baker S."/>
            <person name="Barry K."/>
            <person name="Bills G."/>
            <person name="Bluhm B."/>
            <person name="Cannon C."/>
            <person name="Castanera R."/>
            <person name="Culley D."/>
            <person name="Daum C."/>
            <person name="Ezra D."/>
            <person name="Gonzalez J."/>
            <person name="Henrissat B."/>
            <person name="Kuo A."/>
            <person name="Liang C."/>
            <person name="Lipzen A."/>
            <person name="Lutzoni F."/>
            <person name="Magnuson J."/>
            <person name="Mondo S."/>
            <person name="Nolan M."/>
            <person name="Ohm R."/>
            <person name="Pangilinan J."/>
            <person name="Park H.-J."/>
            <person name="Ramirez L."/>
            <person name="Alfaro M."/>
            <person name="Sun H."/>
            <person name="Tritt A."/>
            <person name="Yoshinaga Y."/>
            <person name="Zwiers L.-H."/>
            <person name="Turgeon B."/>
            <person name="Goodwin S."/>
            <person name="Spatafora J."/>
            <person name="Crous P."/>
            <person name="Grigoriev I."/>
        </authorList>
    </citation>
    <scope>NUCLEOTIDE SEQUENCE</scope>
    <source>
        <strain evidence="2">CBS 122681</strain>
    </source>
</reference>